<dbReference type="GeneID" id="7447725"/>
<reference evidence="1 2" key="2">
    <citation type="journal article" date="2008" name="Nature">
        <title>The Phaeodactylum genome reveals the evolutionary history of diatom genomes.</title>
        <authorList>
            <person name="Bowler C."/>
            <person name="Allen A.E."/>
            <person name="Badger J.H."/>
            <person name="Grimwood J."/>
            <person name="Jabbari K."/>
            <person name="Kuo A."/>
            <person name="Maheswari U."/>
            <person name="Martens C."/>
            <person name="Maumus F."/>
            <person name="Otillar R.P."/>
            <person name="Rayko E."/>
            <person name="Salamov A."/>
            <person name="Vandepoele K."/>
            <person name="Beszteri B."/>
            <person name="Gruber A."/>
            <person name="Heijde M."/>
            <person name="Katinka M."/>
            <person name="Mock T."/>
            <person name="Valentin K."/>
            <person name="Verret F."/>
            <person name="Berges J.A."/>
            <person name="Brownlee C."/>
            <person name="Cadoret J.P."/>
            <person name="Chiovitti A."/>
            <person name="Choi C.J."/>
            <person name="Coesel S."/>
            <person name="De Martino A."/>
            <person name="Detter J.C."/>
            <person name="Durkin C."/>
            <person name="Falciatore A."/>
            <person name="Fournet J."/>
            <person name="Haruta M."/>
            <person name="Huysman M.J."/>
            <person name="Jenkins B.D."/>
            <person name="Jiroutova K."/>
            <person name="Jorgensen R.E."/>
            <person name="Joubert Y."/>
            <person name="Kaplan A."/>
            <person name="Kroger N."/>
            <person name="Kroth P.G."/>
            <person name="La Roche J."/>
            <person name="Lindquist E."/>
            <person name="Lommer M."/>
            <person name="Martin-Jezequel V."/>
            <person name="Lopez P.J."/>
            <person name="Lucas S."/>
            <person name="Mangogna M."/>
            <person name="McGinnis K."/>
            <person name="Medlin L.K."/>
            <person name="Montsant A."/>
            <person name="Oudot-Le Secq M.P."/>
            <person name="Napoli C."/>
            <person name="Obornik M."/>
            <person name="Parker M.S."/>
            <person name="Petit J.L."/>
            <person name="Porcel B.M."/>
            <person name="Poulsen N."/>
            <person name="Robison M."/>
            <person name="Rychlewski L."/>
            <person name="Rynearson T.A."/>
            <person name="Schmutz J."/>
            <person name="Shapiro H."/>
            <person name="Siaut M."/>
            <person name="Stanley M."/>
            <person name="Sussman M.R."/>
            <person name="Taylor A.R."/>
            <person name="Vardi A."/>
            <person name="von Dassow P."/>
            <person name="Vyverman W."/>
            <person name="Willis A."/>
            <person name="Wyrwicz L.S."/>
            <person name="Rokhsar D.S."/>
            <person name="Weissenbach J."/>
            <person name="Armbrust E.V."/>
            <person name="Green B.R."/>
            <person name="Van de Peer Y."/>
            <person name="Grigoriev I.V."/>
        </authorList>
    </citation>
    <scope>NUCLEOTIDE SEQUENCE [LARGE SCALE GENOMIC DNA]</scope>
    <source>
        <strain evidence="1 2">CCMP1335</strain>
    </source>
</reference>
<dbReference type="eggNOG" id="ENOG502S63N">
    <property type="taxonomic scope" value="Eukaryota"/>
</dbReference>
<dbReference type="Gene3D" id="3.40.50.150">
    <property type="entry name" value="Vaccinia Virus protein VP39"/>
    <property type="match status" value="1"/>
</dbReference>
<dbReference type="Proteomes" id="UP000001449">
    <property type="component" value="Unassembled WGS sequence"/>
</dbReference>
<evidence type="ECO:0008006" key="3">
    <source>
        <dbReference type="Google" id="ProtNLM"/>
    </source>
</evidence>
<dbReference type="PANTHER" id="PTHR14614:SF97">
    <property type="entry name" value="S-ADENOSYL-L-METHIONINE-DEPENDENT METHYLTRANSFERASES SUPERFAMILY PROTEIN"/>
    <property type="match status" value="1"/>
</dbReference>
<dbReference type="AlphaFoldDB" id="B8LEG2"/>
<dbReference type="InParanoid" id="B8LEG2"/>
<accession>B8LEG2</accession>
<dbReference type="GO" id="GO:0008276">
    <property type="term" value="F:protein methyltransferase activity"/>
    <property type="evidence" value="ECO:0000318"/>
    <property type="project" value="GO_Central"/>
</dbReference>
<name>B8LEG2_THAPS</name>
<evidence type="ECO:0000313" key="2">
    <source>
        <dbReference type="Proteomes" id="UP000001449"/>
    </source>
</evidence>
<dbReference type="RefSeq" id="XP_002297418.1">
    <property type="nucleotide sequence ID" value="XM_002297382.1"/>
</dbReference>
<dbReference type="PaxDb" id="35128-Thapsdraft836"/>
<dbReference type="SUPFAM" id="SSF53335">
    <property type="entry name" value="S-adenosyl-L-methionine-dependent methyltransferases"/>
    <property type="match status" value="1"/>
</dbReference>
<reference evidence="1 2" key="1">
    <citation type="journal article" date="2004" name="Science">
        <title>The genome of the diatom Thalassiosira pseudonana: ecology, evolution, and metabolism.</title>
        <authorList>
            <person name="Armbrust E.V."/>
            <person name="Berges J.A."/>
            <person name="Bowler C."/>
            <person name="Green B.R."/>
            <person name="Martinez D."/>
            <person name="Putnam N.H."/>
            <person name="Zhou S."/>
            <person name="Allen A.E."/>
            <person name="Apt K.E."/>
            <person name="Bechner M."/>
            <person name="Brzezinski M.A."/>
            <person name="Chaal B.K."/>
            <person name="Chiovitti A."/>
            <person name="Davis A.K."/>
            <person name="Demarest M.S."/>
            <person name="Detter J.C."/>
            <person name="Glavina T."/>
            <person name="Goodstein D."/>
            <person name="Hadi M.Z."/>
            <person name="Hellsten U."/>
            <person name="Hildebrand M."/>
            <person name="Jenkins B.D."/>
            <person name="Jurka J."/>
            <person name="Kapitonov V.V."/>
            <person name="Kroger N."/>
            <person name="Lau W.W."/>
            <person name="Lane T.W."/>
            <person name="Larimer F.W."/>
            <person name="Lippmeier J.C."/>
            <person name="Lucas S."/>
            <person name="Medina M."/>
            <person name="Montsant A."/>
            <person name="Obornik M."/>
            <person name="Parker M.S."/>
            <person name="Palenik B."/>
            <person name="Pazour G.J."/>
            <person name="Richardson P.M."/>
            <person name="Rynearson T.A."/>
            <person name="Saito M.A."/>
            <person name="Schwartz D.C."/>
            <person name="Thamatrakoln K."/>
            <person name="Valentin K."/>
            <person name="Vardi A."/>
            <person name="Wilkerson F.P."/>
            <person name="Rokhsar D.S."/>
        </authorList>
    </citation>
    <scope>NUCLEOTIDE SEQUENCE [LARGE SCALE GENOMIC DNA]</scope>
    <source>
        <strain evidence="1 2">CCMP1335</strain>
    </source>
</reference>
<proteinExistence type="predicted"/>
<dbReference type="Pfam" id="PF10294">
    <property type="entry name" value="Methyltransf_16"/>
    <property type="match status" value="1"/>
</dbReference>
<dbReference type="KEGG" id="tps:THAPSDRAFT_bd836"/>
<dbReference type="PANTHER" id="PTHR14614">
    <property type="entry name" value="HEPATOCELLULAR CARCINOMA-ASSOCIATED ANTIGEN"/>
    <property type="match status" value="1"/>
</dbReference>
<dbReference type="HOGENOM" id="CLU_609063_0_0_1"/>
<evidence type="ECO:0000313" key="1">
    <source>
        <dbReference type="EMBL" id="EED86288.1"/>
    </source>
</evidence>
<dbReference type="InterPro" id="IPR029063">
    <property type="entry name" value="SAM-dependent_MTases_sf"/>
</dbReference>
<organism evidence="1 2">
    <name type="scientific">Thalassiosira pseudonana</name>
    <name type="common">Marine diatom</name>
    <name type="synonym">Cyclotella nana</name>
    <dbReference type="NCBI Taxonomy" id="35128"/>
    <lineage>
        <taxon>Eukaryota</taxon>
        <taxon>Sar</taxon>
        <taxon>Stramenopiles</taxon>
        <taxon>Ochrophyta</taxon>
        <taxon>Bacillariophyta</taxon>
        <taxon>Coscinodiscophyceae</taxon>
        <taxon>Thalassiosirophycidae</taxon>
        <taxon>Thalassiosirales</taxon>
        <taxon>Thalassiosiraceae</taxon>
        <taxon>Thalassiosira</taxon>
    </lineage>
</organism>
<dbReference type="EMBL" id="DS999440">
    <property type="protein sequence ID" value="EED86288.1"/>
    <property type="molecule type" value="Genomic_DNA"/>
</dbReference>
<dbReference type="InterPro" id="IPR019410">
    <property type="entry name" value="Methyltransf_16"/>
</dbReference>
<dbReference type="STRING" id="35128.B8LEG2"/>
<protein>
    <recommendedName>
        <fullName evidence="3">Methyltransferase</fullName>
    </recommendedName>
</protein>
<sequence length="450" mass="49476">MSSSSAASNIAKPSTHLPINPSLKCGEEYLPDVIFSATNTDEDVDNAHVESYDDDYDDDDGDEHYFNFHITLPSSSLSSNECTSDDEPTRLIPAPVQQQHRLNFYTRDRSTGTGVLITAPPSNASTDAIIVEQTTHPETSNNSPSDPFFFEKGFYLEAKTGFQVWPGSRFMVEVFTCALPDAAGGKFGRLRYWQERLQQTPAHNNGNGLNILEVGAGMGVVGTCLASAGGNVLMTDLPILVEHGIYPNLRRNRTRGVEMEGGATPSFLDMRKTIEQSSNSSTFTAAPIKIGNGYSHLTTLDGFQPLSAQLSIETTSLIDVIIACDCIFLRKLVEPLLDTISSIFDLTSTSTDDGVKEEVSCLFTYQSRNLRGVFIPLEELLERIVIRGWNVDCLAWRTVFVEGDGEHPLFLFEISRGFDEGISNVVIEDTVVGLESVVALEEAIFEEKKE</sequence>
<keyword evidence="2" id="KW-1185">Reference proteome</keyword>
<gene>
    <name evidence="1" type="ORF">THAPSDRAFT_bd836</name>
</gene>